<dbReference type="GO" id="GO:0015628">
    <property type="term" value="P:protein secretion by the type II secretion system"/>
    <property type="evidence" value="ECO:0007669"/>
    <property type="project" value="InterPro"/>
</dbReference>
<comment type="subcellular location">
    <subcellularLocation>
        <location evidence="1">Cell inner membrane</location>
        <topology evidence="1">Single-pass membrane protein</topology>
    </subcellularLocation>
</comment>
<dbReference type="AlphaFoldDB" id="A0A831ZXP4"/>
<comment type="caution">
    <text evidence="12">The sequence shown here is derived from an EMBL/GenBank/DDBJ whole genome shotgun (WGS) entry which is preliminary data.</text>
</comment>
<name>A0A831ZXP4_9BACT</name>
<dbReference type="InterPro" id="IPR045584">
    <property type="entry name" value="Pilin-like"/>
</dbReference>
<keyword evidence="7" id="KW-1133">Transmembrane helix</keyword>
<evidence type="ECO:0000256" key="6">
    <source>
        <dbReference type="ARBA" id="ARBA00022692"/>
    </source>
</evidence>
<dbReference type="Gene3D" id="3.55.40.10">
    <property type="entry name" value="minor pseudopilin epsh domain"/>
    <property type="match status" value="1"/>
</dbReference>
<evidence type="ECO:0000259" key="11">
    <source>
        <dbReference type="Pfam" id="PF12019"/>
    </source>
</evidence>
<dbReference type="Pfam" id="PF12019">
    <property type="entry name" value="GspH"/>
    <property type="match status" value="1"/>
</dbReference>
<evidence type="ECO:0000256" key="7">
    <source>
        <dbReference type="ARBA" id="ARBA00022989"/>
    </source>
</evidence>
<evidence type="ECO:0000256" key="10">
    <source>
        <dbReference type="ARBA" id="ARBA00030775"/>
    </source>
</evidence>
<comment type="similarity">
    <text evidence="9">Belongs to the GSP H family.</text>
</comment>
<dbReference type="EMBL" id="DSTK01000019">
    <property type="protein sequence ID" value="HFK96932.1"/>
    <property type="molecule type" value="Genomic_DNA"/>
</dbReference>
<keyword evidence="4" id="KW-0488">Methylation</keyword>
<dbReference type="SUPFAM" id="SSF54523">
    <property type="entry name" value="Pili subunits"/>
    <property type="match status" value="1"/>
</dbReference>
<dbReference type="GO" id="GO:0005886">
    <property type="term" value="C:plasma membrane"/>
    <property type="evidence" value="ECO:0007669"/>
    <property type="project" value="UniProtKB-SubCell"/>
</dbReference>
<proteinExistence type="inferred from homology"/>
<keyword evidence="5" id="KW-0997">Cell inner membrane</keyword>
<keyword evidence="3" id="KW-1003">Cell membrane</keyword>
<dbReference type="InterPro" id="IPR022346">
    <property type="entry name" value="T2SS_GspH"/>
</dbReference>
<evidence type="ECO:0000256" key="2">
    <source>
        <dbReference type="ARBA" id="ARBA00021549"/>
    </source>
</evidence>
<organism evidence="12">
    <name type="scientific">Desulfacinum infernum</name>
    <dbReference type="NCBI Taxonomy" id="35837"/>
    <lineage>
        <taxon>Bacteria</taxon>
        <taxon>Pseudomonadati</taxon>
        <taxon>Thermodesulfobacteriota</taxon>
        <taxon>Syntrophobacteria</taxon>
        <taxon>Syntrophobacterales</taxon>
        <taxon>Syntrophobacteraceae</taxon>
        <taxon>Desulfacinum</taxon>
    </lineage>
</organism>
<dbReference type="GO" id="GO:0015627">
    <property type="term" value="C:type II protein secretion system complex"/>
    <property type="evidence" value="ECO:0007669"/>
    <property type="project" value="InterPro"/>
</dbReference>
<keyword evidence="6" id="KW-0812">Transmembrane</keyword>
<evidence type="ECO:0000256" key="1">
    <source>
        <dbReference type="ARBA" id="ARBA00004377"/>
    </source>
</evidence>
<feature type="domain" description="General secretion pathway GspH" evidence="11">
    <location>
        <begin position="48"/>
        <end position="193"/>
    </location>
</feature>
<accession>A0A831ZXP4</accession>
<evidence type="ECO:0000256" key="9">
    <source>
        <dbReference type="ARBA" id="ARBA00025772"/>
    </source>
</evidence>
<evidence type="ECO:0000256" key="8">
    <source>
        <dbReference type="ARBA" id="ARBA00023136"/>
    </source>
</evidence>
<evidence type="ECO:0000256" key="5">
    <source>
        <dbReference type="ARBA" id="ARBA00022519"/>
    </source>
</evidence>
<evidence type="ECO:0000256" key="3">
    <source>
        <dbReference type="ARBA" id="ARBA00022475"/>
    </source>
</evidence>
<gene>
    <name evidence="12" type="ORF">ENS06_06350</name>
</gene>
<evidence type="ECO:0000256" key="4">
    <source>
        <dbReference type="ARBA" id="ARBA00022481"/>
    </source>
</evidence>
<protein>
    <recommendedName>
        <fullName evidence="2">Type II secretion system protein H</fullName>
    </recommendedName>
    <alternativeName>
        <fullName evidence="10">General secretion pathway protein H</fullName>
    </alternativeName>
</protein>
<evidence type="ECO:0000313" key="12">
    <source>
        <dbReference type="EMBL" id="HFK96932.1"/>
    </source>
</evidence>
<reference evidence="12" key="1">
    <citation type="journal article" date="2020" name="mSystems">
        <title>Genome- and Community-Level Interaction Insights into Carbon Utilization and Element Cycling Functions of Hydrothermarchaeota in Hydrothermal Sediment.</title>
        <authorList>
            <person name="Zhou Z."/>
            <person name="Liu Y."/>
            <person name="Xu W."/>
            <person name="Pan J."/>
            <person name="Luo Z.H."/>
            <person name="Li M."/>
        </authorList>
    </citation>
    <scope>NUCLEOTIDE SEQUENCE [LARGE SCALE GENOMIC DNA]</scope>
    <source>
        <strain evidence="12">SpSt-456</strain>
    </source>
</reference>
<keyword evidence="8" id="KW-0472">Membrane</keyword>
<sequence>MRRLHGIFPQWDRAMTLVELMVVCGLIALLLTVMAVHVRSAPYRLKAAVSQLRSLVQRARLEAIKNNKNVYLDFDAEDDGVLDTVVLWIPAASGQSSPVYQTGRDLSLLSEAMFAPSGTVTHRPTLGAVPASHGGPSVGAPRDGGTLPEDGVSFSGNRINFNPDGTSSTGTVYIHMPRHAKAGTYALVLNNTGRAYLRYFPTGGAQWEDR</sequence>